<evidence type="ECO:0000313" key="2">
    <source>
        <dbReference type="Proteomes" id="UP001176940"/>
    </source>
</evidence>
<comment type="caution">
    <text evidence="1">The sequence shown here is derived from an EMBL/GenBank/DDBJ whole genome shotgun (WGS) entry which is preliminary data.</text>
</comment>
<proteinExistence type="predicted"/>
<dbReference type="EMBL" id="CAUEEQ010001570">
    <property type="protein sequence ID" value="CAJ0920262.1"/>
    <property type="molecule type" value="Genomic_DNA"/>
</dbReference>
<evidence type="ECO:0000313" key="1">
    <source>
        <dbReference type="EMBL" id="CAJ0920262.1"/>
    </source>
</evidence>
<name>A0ABN9KV73_9NEOB</name>
<gene>
    <name evidence="1" type="ORF">RIMI_LOCUS1221575</name>
</gene>
<accession>A0ABN9KV73</accession>
<protein>
    <submittedName>
        <fullName evidence="1">Uncharacterized protein</fullName>
    </submittedName>
</protein>
<sequence>MSVNLFFESLGLIYDKPDRVNLAEDMFISVRRILSHSSVVYHIRHTSQALTFPTCLPACCVNSLNLSTLTCNFLNPTHQIQSSFVYWGIP</sequence>
<keyword evidence="2" id="KW-1185">Reference proteome</keyword>
<reference evidence="1" key="1">
    <citation type="submission" date="2023-07" db="EMBL/GenBank/DDBJ databases">
        <authorList>
            <person name="Stuckert A."/>
        </authorList>
    </citation>
    <scope>NUCLEOTIDE SEQUENCE</scope>
</reference>
<organism evidence="1 2">
    <name type="scientific">Ranitomeya imitator</name>
    <name type="common">mimic poison frog</name>
    <dbReference type="NCBI Taxonomy" id="111125"/>
    <lineage>
        <taxon>Eukaryota</taxon>
        <taxon>Metazoa</taxon>
        <taxon>Chordata</taxon>
        <taxon>Craniata</taxon>
        <taxon>Vertebrata</taxon>
        <taxon>Euteleostomi</taxon>
        <taxon>Amphibia</taxon>
        <taxon>Batrachia</taxon>
        <taxon>Anura</taxon>
        <taxon>Neobatrachia</taxon>
        <taxon>Hyloidea</taxon>
        <taxon>Dendrobatidae</taxon>
        <taxon>Dendrobatinae</taxon>
        <taxon>Ranitomeya</taxon>
    </lineage>
</organism>
<dbReference type="Proteomes" id="UP001176940">
    <property type="component" value="Unassembled WGS sequence"/>
</dbReference>